<comment type="caution">
    <text evidence="1">The sequence shown here is derived from an EMBL/GenBank/DDBJ whole genome shotgun (WGS) entry which is preliminary data.</text>
</comment>
<organism evidence="1 2">
    <name type="scientific">Leptospira interrogans str. 2002000626</name>
    <dbReference type="NCBI Taxonomy" id="996803"/>
    <lineage>
        <taxon>Bacteria</taxon>
        <taxon>Pseudomonadati</taxon>
        <taxon>Spirochaetota</taxon>
        <taxon>Spirochaetia</taxon>
        <taxon>Leptospirales</taxon>
        <taxon>Leptospiraceae</taxon>
        <taxon>Leptospira</taxon>
    </lineage>
</organism>
<evidence type="ECO:0000313" key="2">
    <source>
        <dbReference type="Proteomes" id="UP000012329"/>
    </source>
</evidence>
<reference evidence="1 2" key="1">
    <citation type="submission" date="2013-02" db="EMBL/GenBank/DDBJ databases">
        <authorList>
            <person name="Harkins D.M."/>
            <person name="Durkin A.S."/>
            <person name="Brinkac L.M."/>
            <person name="Haft D.H."/>
            <person name="Selengut J.D."/>
            <person name="Sanka R."/>
            <person name="DePew J."/>
            <person name="Purushe J."/>
            <person name="Whelen A.C."/>
            <person name="Vinetz J.M."/>
            <person name="Sutton G.G."/>
            <person name="Nierman W.C."/>
            <person name="Fouts D.E."/>
        </authorList>
    </citation>
    <scope>NUCLEOTIDE SEQUENCE [LARGE SCALE GENOMIC DNA]</scope>
    <source>
        <strain evidence="1 2">2002000626</strain>
    </source>
</reference>
<proteinExistence type="predicted"/>
<accession>A0A829CYT9</accession>
<dbReference type="EMBL" id="AFJL02000094">
    <property type="protein sequence ID" value="EMY05132.1"/>
    <property type="molecule type" value="Genomic_DNA"/>
</dbReference>
<evidence type="ECO:0000313" key="1">
    <source>
        <dbReference type="EMBL" id="EMY05132.1"/>
    </source>
</evidence>
<sequence length="38" mass="4740">MFFVLKLFEILYFSLILPFVRVPTDKARFRISRNWEFV</sequence>
<name>A0A829CYT9_LEPIR</name>
<gene>
    <name evidence="1" type="ORF">LEP1GSC029_4164</name>
</gene>
<dbReference type="Proteomes" id="UP000012329">
    <property type="component" value="Unassembled WGS sequence"/>
</dbReference>
<dbReference type="AlphaFoldDB" id="A0A829CYT9"/>
<protein>
    <submittedName>
        <fullName evidence="1">Uncharacterized protein</fullName>
    </submittedName>
</protein>